<reference evidence="1" key="1">
    <citation type="submission" date="2020-05" db="EMBL/GenBank/DDBJ databases">
        <authorList>
            <person name="Chiriac C."/>
            <person name="Salcher M."/>
            <person name="Ghai R."/>
            <person name="Kavagutti S V."/>
        </authorList>
    </citation>
    <scope>NUCLEOTIDE SEQUENCE</scope>
</reference>
<accession>A0A6J5RL53</accession>
<sequence length="104" mass="10918">MSNSVTFKRGTTYSATVTYTPATGGPANLLSTTVTSTIIDFVNNSFPCTIVIANDGLSFVASLPASTTGAFALGLARSDIKFVYGGTTFFSDTFRLNIIDQVTV</sequence>
<evidence type="ECO:0000313" key="1">
    <source>
        <dbReference type="EMBL" id="CAB4192504.1"/>
    </source>
</evidence>
<organism evidence="1">
    <name type="scientific">uncultured Caudovirales phage</name>
    <dbReference type="NCBI Taxonomy" id="2100421"/>
    <lineage>
        <taxon>Viruses</taxon>
        <taxon>Duplodnaviria</taxon>
        <taxon>Heunggongvirae</taxon>
        <taxon>Uroviricota</taxon>
        <taxon>Caudoviricetes</taxon>
        <taxon>Peduoviridae</taxon>
        <taxon>Maltschvirus</taxon>
        <taxon>Maltschvirus maltsch</taxon>
    </lineage>
</organism>
<dbReference type="EMBL" id="LR797187">
    <property type="protein sequence ID" value="CAB4192504.1"/>
    <property type="molecule type" value="Genomic_DNA"/>
</dbReference>
<name>A0A6J5RL53_9CAUD</name>
<gene>
    <name evidence="1" type="ORF">UFOVP1233_42</name>
</gene>
<protein>
    <submittedName>
        <fullName evidence="1">Uncharacterized protein</fullName>
    </submittedName>
</protein>
<proteinExistence type="predicted"/>